<dbReference type="GO" id="GO:0022857">
    <property type="term" value="F:transmembrane transporter activity"/>
    <property type="evidence" value="ECO:0007669"/>
    <property type="project" value="InterPro"/>
</dbReference>
<dbReference type="EMBL" id="UHFN01000007">
    <property type="protein sequence ID" value="SUN62498.1"/>
    <property type="molecule type" value="Genomic_DNA"/>
</dbReference>
<evidence type="ECO:0000259" key="5">
    <source>
        <dbReference type="Pfam" id="PF25984"/>
    </source>
</evidence>
<accession>A0A380KC46</accession>
<keyword evidence="3" id="KW-0175">Coiled coil</keyword>
<evidence type="ECO:0000259" key="6">
    <source>
        <dbReference type="Pfam" id="PF25989"/>
    </source>
</evidence>
<comment type="subcellular location">
    <subcellularLocation>
        <location evidence="1">Cell envelope</location>
    </subcellularLocation>
</comment>
<gene>
    <name evidence="8" type="ORF">NCTC12224_01915</name>
</gene>
<dbReference type="Gene3D" id="2.40.420.20">
    <property type="match status" value="1"/>
</dbReference>
<dbReference type="RefSeq" id="WP_115270136.1">
    <property type="nucleotide sequence ID" value="NZ_JBNPOC010000048.1"/>
</dbReference>
<dbReference type="PANTHER" id="PTHR32347">
    <property type="entry name" value="EFFLUX SYSTEM COMPONENT YKNX-RELATED"/>
    <property type="match status" value="1"/>
</dbReference>
<evidence type="ECO:0000256" key="2">
    <source>
        <dbReference type="ARBA" id="ARBA00009477"/>
    </source>
</evidence>
<dbReference type="InterPro" id="IPR006143">
    <property type="entry name" value="RND_pump_MFP"/>
</dbReference>
<dbReference type="GO" id="GO:0016020">
    <property type="term" value="C:membrane"/>
    <property type="evidence" value="ECO:0007669"/>
    <property type="project" value="InterPro"/>
</dbReference>
<organism evidence="8 9">
    <name type="scientific">Streptococcus hyointestinalis</name>
    <dbReference type="NCBI Taxonomy" id="1337"/>
    <lineage>
        <taxon>Bacteria</taxon>
        <taxon>Bacillati</taxon>
        <taxon>Bacillota</taxon>
        <taxon>Bacilli</taxon>
        <taxon>Lactobacillales</taxon>
        <taxon>Streptococcaceae</taxon>
        <taxon>Streptococcus</taxon>
    </lineage>
</organism>
<keyword evidence="9" id="KW-1185">Reference proteome</keyword>
<dbReference type="Proteomes" id="UP000254924">
    <property type="component" value="Unassembled WGS sequence"/>
</dbReference>
<dbReference type="Pfam" id="PF25989">
    <property type="entry name" value="YknX_C"/>
    <property type="match status" value="1"/>
</dbReference>
<dbReference type="AlphaFoldDB" id="A0A380KC46"/>
<dbReference type="Gene3D" id="2.40.30.170">
    <property type="match status" value="1"/>
</dbReference>
<dbReference type="NCBIfam" id="TIGR01730">
    <property type="entry name" value="RND_mfp"/>
    <property type="match status" value="1"/>
</dbReference>
<evidence type="ECO:0000256" key="1">
    <source>
        <dbReference type="ARBA" id="ARBA00004196"/>
    </source>
</evidence>
<dbReference type="GeneID" id="78357179"/>
<dbReference type="GO" id="GO:0030313">
    <property type="term" value="C:cell envelope"/>
    <property type="evidence" value="ECO:0007669"/>
    <property type="project" value="UniProtKB-SubCell"/>
</dbReference>
<proteinExistence type="inferred from homology"/>
<comment type="similarity">
    <text evidence="2">Belongs to the membrane fusion protein (MFP) (TC 8.A.1) family.</text>
</comment>
<name>A0A380KC46_9STRE</name>
<feature type="region of interest" description="Disordered" evidence="4">
    <location>
        <begin position="142"/>
        <end position="171"/>
    </location>
</feature>
<feature type="compositionally biased region" description="Low complexity" evidence="4">
    <location>
        <begin position="154"/>
        <end position="169"/>
    </location>
</feature>
<dbReference type="Pfam" id="PF25990">
    <property type="entry name" value="Beta-barrel_YknX"/>
    <property type="match status" value="1"/>
</dbReference>
<dbReference type="InterPro" id="IPR058639">
    <property type="entry name" value="BSH_YknX-like"/>
</dbReference>
<evidence type="ECO:0000313" key="8">
    <source>
        <dbReference type="EMBL" id="SUN62498.1"/>
    </source>
</evidence>
<dbReference type="InterPro" id="IPR058636">
    <property type="entry name" value="Beta-barrel_YknX"/>
</dbReference>
<evidence type="ECO:0000256" key="4">
    <source>
        <dbReference type="SAM" id="MobiDB-lite"/>
    </source>
</evidence>
<dbReference type="InterPro" id="IPR058637">
    <property type="entry name" value="YknX-like_C"/>
</dbReference>
<dbReference type="OrthoDB" id="85226at2"/>
<protein>
    <submittedName>
        <fullName evidence="8">ABC transporter substrate-binding protein</fullName>
    </submittedName>
</protein>
<evidence type="ECO:0000259" key="7">
    <source>
        <dbReference type="Pfam" id="PF25990"/>
    </source>
</evidence>
<feature type="domain" description="YknX-like beta-barrel" evidence="7">
    <location>
        <begin position="235"/>
        <end position="322"/>
    </location>
</feature>
<dbReference type="InterPro" id="IPR050465">
    <property type="entry name" value="UPF0194_transport"/>
</dbReference>
<dbReference type="PANTHER" id="PTHR32347:SF14">
    <property type="entry name" value="EFFLUX SYSTEM COMPONENT YKNX-RELATED"/>
    <property type="match status" value="1"/>
</dbReference>
<dbReference type="Pfam" id="PF25984">
    <property type="entry name" value="BSH_YknX"/>
    <property type="match status" value="1"/>
</dbReference>
<sequence length="402" mass="43354">MARRQKKKWSKKKKGLIFGGAAVAVLAGIYGAMVMGNASRQEADAAESYKTYQVKEGTISTSTLLTGTVKANAEQYVYYDSSKGTSAQVLVSVGQQVNAGEQVVQYDTTTAQAAYDTAVRNLNKIGRQINYLKTYGVAPATTQTTDTESSGEGAAAVQQSQQQTAQDKASYNQQLQDLNDNYADAQAEVNKAQAALNETVVTSRVSGTVVEVNNDIDPSSKENKTLVHIATEGELQIQGNLSEYDLSTVKVGQAVTIKSKVYTDKTWQGTISYISNYPNETSTASTTDTTSSGASASNYEFKADITSPLDELKQGFTVSLEVQNSETHILVPVSAVVKKNKKNYVWVYDKDKQKITKTEVSLGKADAKSQEILTGLQTGQTIIENPSSDFENGQKLADVVSE</sequence>
<feature type="domain" description="YknX-like barrel-sandwich hybrid" evidence="5">
    <location>
        <begin position="75"/>
        <end position="230"/>
    </location>
</feature>
<feature type="region of interest" description="Disordered" evidence="4">
    <location>
        <begin position="383"/>
        <end position="402"/>
    </location>
</feature>
<feature type="domain" description="YknX-like C-terminal permuted SH3-like" evidence="6">
    <location>
        <begin position="331"/>
        <end position="396"/>
    </location>
</feature>
<evidence type="ECO:0000313" key="9">
    <source>
        <dbReference type="Proteomes" id="UP000254924"/>
    </source>
</evidence>
<reference evidence="8 9" key="1">
    <citation type="submission" date="2018-06" db="EMBL/GenBank/DDBJ databases">
        <authorList>
            <consortium name="Pathogen Informatics"/>
            <person name="Doyle S."/>
        </authorList>
    </citation>
    <scope>NUCLEOTIDE SEQUENCE [LARGE SCALE GENOMIC DNA]</scope>
    <source>
        <strain evidence="8 9">NCTC12224</strain>
    </source>
</reference>
<evidence type="ECO:0000256" key="3">
    <source>
        <dbReference type="ARBA" id="ARBA00023054"/>
    </source>
</evidence>